<sequence>MPYIPWWQGRLGDNLGPTRFDATTEHPVVNCSADKPWLFVSPEQILFSCHCRELSVGFGAGRTGSPRCTPVPLPVCGRGHGYGLVWKNVKDKIIWVWRCCVSSQ</sequence>
<dbReference type="EMBL" id="CP069116">
    <property type="protein sequence ID" value="QSS66706.1"/>
    <property type="molecule type" value="Genomic_DNA"/>
</dbReference>
<organism evidence="1 2">
    <name type="scientific">Ajellomyces capsulatus</name>
    <name type="common">Darling's disease fungus</name>
    <name type="synonym">Histoplasma capsulatum</name>
    <dbReference type="NCBI Taxonomy" id="5037"/>
    <lineage>
        <taxon>Eukaryota</taxon>
        <taxon>Fungi</taxon>
        <taxon>Dikarya</taxon>
        <taxon>Ascomycota</taxon>
        <taxon>Pezizomycotina</taxon>
        <taxon>Eurotiomycetes</taxon>
        <taxon>Eurotiomycetidae</taxon>
        <taxon>Onygenales</taxon>
        <taxon>Ajellomycetaceae</taxon>
        <taxon>Histoplasma</taxon>
    </lineage>
</organism>
<evidence type="ECO:0000313" key="2">
    <source>
        <dbReference type="Proteomes" id="UP000663671"/>
    </source>
</evidence>
<protein>
    <submittedName>
        <fullName evidence="1">Uncharacterized protein</fullName>
    </submittedName>
</protein>
<accession>A0A8A1MJQ0</accession>
<gene>
    <name evidence="1" type="ORF">I7I51_02915</name>
</gene>
<name>A0A8A1MJQ0_AJECA</name>
<dbReference type="AlphaFoldDB" id="A0A8A1MJQ0"/>
<proteinExistence type="predicted"/>
<reference evidence="1" key="1">
    <citation type="submission" date="2021-01" db="EMBL/GenBank/DDBJ databases">
        <title>Chromosome-level genome assembly of a human fungal pathogen reveals clustering of transcriptionally co-regulated genes.</title>
        <authorList>
            <person name="Voorhies M."/>
            <person name="Cohen S."/>
            <person name="Shea T.P."/>
            <person name="Petrus S."/>
            <person name="Munoz J.F."/>
            <person name="Poplawski S."/>
            <person name="Goldman W.E."/>
            <person name="Michael T."/>
            <person name="Cuomo C.A."/>
            <person name="Sil A."/>
            <person name="Beyhan S."/>
        </authorList>
    </citation>
    <scope>NUCLEOTIDE SEQUENCE</scope>
    <source>
        <strain evidence="1">WU24</strain>
    </source>
</reference>
<dbReference type="Proteomes" id="UP000663671">
    <property type="component" value="Chromosome 6"/>
</dbReference>
<evidence type="ECO:0000313" key="1">
    <source>
        <dbReference type="EMBL" id="QSS66706.1"/>
    </source>
</evidence>
<dbReference type="VEuPathDB" id="FungiDB:I7I51_02915"/>